<evidence type="ECO:0008006" key="4">
    <source>
        <dbReference type="Google" id="ProtNLM"/>
    </source>
</evidence>
<reference evidence="2" key="1">
    <citation type="journal article" date="2021" name="Front. Microbiol.">
        <title>Comprehensive Comparative Genomics and Phenotyping of Methylobacterium Species.</title>
        <authorList>
            <person name="Alessa O."/>
            <person name="Ogura Y."/>
            <person name="Fujitani Y."/>
            <person name="Takami H."/>
            <person name="Hayashi T."/>
            <person name="Sahin N."/>
            <person name="Tani A."/>
        </authorList>
    </citation>
    <scope>NUCLEOTIDE SEQUENCE</scope>
    <source>
        <strain evidence="2">DSM 23674</strain>
    </source>
</reference>
<accession>A0ABQ4TJA6</accession>
<dbReference type="EMBL" id="BPRA01000003">
    <property type="protein sequence ID" value="GJE54319.1"/>
    <property type="molecule type" value="Genomic_DNA"/>
</dbReference>
<name>A0ABQ4TJA6_9HYPH</name>
<dbReference type="Proteomes" id="UP001055101">
    <property type="component" value="Unassembled WGS sequence"/>
</dbReference>
<evidence type="ECO:0000256" key="1">
    <source>
        <dbReference type="SAM" id="MobiDB-lite"/>
    </source>
</evidence>
<feature type="region of interest" description="Disordered" evidence="1">
    <location>
        <begin position="111"/>
        <end position="142"/>
    </location>
</feature>
<protein>
    <recommendedName>
        <fullName evidence="4">CopL family metal-binding regulatory protein</fullName>
    </recommendedName>
</protein>
<comment type="caution">
    <text evidence="2">The sequence shown here is derived from an EMBL/GenBank/DDBJ whole genome shotgun (WGS) entry which is preliminary data.</text>
</comment>
<sequence>MVACLGNEVRAKRARVMALVRHIALLLALAIATIVVSLTPSSAQAHDGHAHASVSISVDAARHASAANTVMTVQAEARIDCTGPCCAADGHHGSCCCATGLAPEGTNATLPPMASARSLSREHASPDGIVPEALPEPPRPFA</sequence>
<gene>
    <name evidence="2" type="ORF">EKPJFOCH_0793</name>
</gene>
<evidence type="ECO:0000313" key="2">
    <source>
        <dbReference type="EMBL" id="GJE54319.1"/>
    </source>
</evidence>
<keyword evidence="3" id="KW-1185">Reference proteome</keyword>
<reference evidence="2" key="2">
    <citation type="submission" date="2021-08" db="EMBL/GenBank/DDBJ databases">
        <authorList>
            <person name="Tani A."/>
            <person name="Ola A."/>
            <person name="Ogura Y."/>
            <person name="Katsura K."/>
            <person name="Hayashi T."/>
        </authorList>
    </citation>
    <scope>NUCLEOTIDE SEQUENCE</scope>
    <source>
        <strain evidence="2">DSM 23674</strain>
    </source>
</reference>
<proteinExistence type="predicted"/>
<evidence type="ECO:0000313" key="3">
    <source>
        <dbReference type="Proteomes" id="UP001055101"/>
    </source>
</evidence>
<organism evidence="2 3">
    <name type="scientific">Methylobacterium thuringiense</name>
    <dbReference type="NCBI Taxonomy" id="1003091"/>
    <lineage>
        <taxon>Bacteria</taxon>
        <taxon>Pseudomonadati</taxon>
        <taxon>Pseudomonadota</taxon>
        <taxon>Alphaproteobacteria</taxon>
        <taxon>Hyphomicrobiales</taxon>
        <taxon>Methylobacteriaceae</taxon>
        <taxon>Methylobacterium</taxon>
    </lineage>
</organism>